<organism evidence="1 2">
    <name type="scientific">Rhodocollybia butyracea</name>
    <dbReference type="NCBI Taxonomy" id="206335"/>
    <lineage>
        <taxon>Eukaryota</taxon>
        <taxon>Fungi</taxon>
        <taxon>Dikarya</taxon>
        <taxon>Basidiomycota</taxon>
        <taxon>Agaricomycotina</taxon>
        <taxon>Agaricomycetes</taxon>
        <taxon>Agaricomycetidae</taxon>
        <taxon>Agaricales</taxon>
        <taxon>Marasmiineae</taxon>
        <taxon>Omphalotaceae</taxon>
        <taxon>Rhodocollybia</taxon>
    </lineage>
</organism>
<comment type="caution">
    <text evidence="1">The sequence shown here is derived from an EMBL/GenBank/DDBJ whole genome shotgun (WGS) entry which is preliminary data.</text>
</comment>
<dbReference type="AlphaFoldDB" id="A0A9P5TWA8"/>
<dbReference type="EMBL" id="JADNRY010000413">
    <property type="protein sequence ID" value="KAF9056894.1"/>
    <property type="molecule type" value="Genomic_DNA"/>
</dbReference>
<reference evidence="1" key="1">
    <citation type="submission" date="2020-11" db="EMBL/GenBank/DDBJ databases">
        <authorList>
            <consortium name="DOE Joint Genome Institute"/>
            <person name="Ahrendt S."/>
            <person name="Riley R."/>
            <person name="Andreopoulos W."/>
            <person name="Labutti K."/>
            <person name="Pangilinan J."/>
            <person name="Ruiz-Duenas F.J."/>
            <person name="Barrasa J.M."/>
            <person name="Sanchez-Garcia M."/>
            <person name="Camarero S."/>
            <person name="Miyauchi S."/>
            <person name="Serrano A."/>
            <person name="Linde D."/>
            <person name="Babiker R."/>
            <person name="Drula E."/>
            <person name="Ayuso-Fernandez I."/>
            <person name="Pacheco R."/>
            <person name="Padilla G."/>
            <person name="Ferreira P."/>
            <person name="Barriuso J."/>
            <person name="Kellner H."/>
            <person name="Castanera R."/>
            <person name="Alfaro M."/>
            <person name="Ramirez L."/>
            <person name="Pisabarro A.G."/>
            <person name="Kuo A."/>
            <person name="Tritt A."/>
            <person name="Lipzen A."/>
            <person name="He G."/>
            <person name="Yan M."/>
            <person name="Ng V."/>
            <person name="Cullen D."/>
            <person name="Martin F."/>
            <person name="Rosso M.-N."/>
            <person name="Henrissat B."/>
            <person name="Hibbett D."/>
            <person name="Martinez A.T."/>
            <person name="Grigoriev I.V."/>
        </authorList>
    </citation>
    <scope>NUCLEOTIDE SEQUENCE</scope>
    <source>
        <strain evidence="1">AH 40177</strain>
    </source>
</reference>
<dbReference type="Proteomes" id="UP000772434">
    <property type="component" value="Unassembled WGS sequence"/>
</dbReference>
<name>A0A9P5TWA8_9AGAR</name>
<evidence type="ECO:0000313" key="1">
    <source>
        <dbReference type="EMBL" id="KAF9056894.1"/>
    </source>
</evidence>
<protein>
    <submittedName>
        <fullName evidence="1">Uncharacterized protein</fullName>
    </submittedName>
</protein>
<accession>A0A9P5TWA8</accession>
<proteinExistence type="predicted"/>
<sequence>MGEEVAGVVPEHTFALTKCIFNEGFNTQMVAKSCPVYTGLYEPDTSGPNPMRKWIYFKVIDFEHCTKEDFCFGYIARGVNFELFTDAEGNKKTRPINLTDRSKCTRPYVAIIIPGQDSPAGRPVDVLGHDGTLLQDPMLTVALQAEWQRIFDEFNARFTVADFNSQFPVDTTTLR</sequence>
<gene>
    <name evidence="1" type="ORF">BDP27DRAFT_1433274</name>
</gene>
<evidence type="ECO:0000313" key="2">
    <source>
        <dbReference type="Proteomes" id="UP000772434"/>
    </source>
</evidence>
<keyword evidence="2" id="KW-1185">Reference proteome</keyword>